<evidence type="ECO:0000256" key="12">
    <source>
        <dbReference type="HAMAP-Rule" id="MF_01417"/>
    </source>
</evidence>
<dbReference type="PROSITE" id="PS00878">
    <property type="entry name" value="ODR_DC_2_1"/>
    <property type="match status" value="1"/>
</dbReference>
<comment type="cofactor">
    <cofactor evidence="2 12">
        <name>Mg(2+)</name>
        <dbReference type="ChEBI" id="CHEBI:18420"/>
    </cofactor>
</comment>
<keyword evidence="7 12" id="KW-0460">Magnesium</keyword>
<protein>
    <recommendedName>
        <fullName evidence="12">Biosynthetic arginine decarboxylase</fullName>
        <shortName evidence="12">ADC</shortName>
        <ecNumber evidence="12">4.1.1.19</ecNumber>
    </recommendedName>
</protein>
<keyword evidence="11 12" id="KW-0456">Lyase</keyword>
<evidence type="ECO:0000256" key="6">
    <source>
        <dbReference type="ARBA" id="ARBA00022793"/>
    </source>
</evidence>
<dbReference type="Pfam" id="PF17810">
    <property type="entry name" value="Arg_decarb_HB"/>
    <property type="match status" value="1"/>
</dbReference>
<dbReference type="NCBIfam" id="TIGR01273">
    <property type="entry name" value="speA"/>
    <property type="match status" value="1"/>
</dbReference>
<dbReference type="HOGENOM" id="CLU_027243_1_0_0"/>
<dbReference type="EMBL" id="CP002630">
    <property type="protein sequence ID" value="AEB11372.1"/>
    <property type="molecule type" value="Genomic_DNA"/>
</dbReference>
<dbReference type="EC" id="4.1.1.19" evidence="12"/>
<dbReference type="Gene3D" id="1.10.287.3440">
    <property type="match status" value="1"/>
</dbReference>
<evidence type="ECO:0000256" key="2">
    <source>
        <dbReference type="ARBA" id="ARBA00001946"/>
    </source>
</evidence>
<evidence type="ECO:0000256" key="13">
    <source>
        <dbReference type="PIRSR" id="PIRSR001336-50"/>
    </source>
</evidence>
<dbReference type="Gene3D" id="3.20.20.10">
    <property type="entry name" value="Alanine racemase"/>
    <property type="match status" value="1"/>
</dbReference>
<dbReference type="SUPFAM" id="SSF50621">
    <property type="entry name" value="Alanine racemase C-terminal domain-like"/>
    <property type="match status" value="1"/>
</dbReference>
<comment type="similarity">
    <text evidence="4 12">Belongs to the Orn/Lys/Arg decarboxylase class-II family. SpeA subfamily.</text>
</comment>
<dbReference type="STRING" id="869210.Marky_0622"/>
<dbReference type="PIRSF" id="PIRSF001336">
    <property type="entry name" value="Arg_decrbxlase"/>
    <property type="match status" value="1"/>
</dbReference>
<keyword evidence="9 12" id="KW-0745">Spermidine biosynthesis</keyword>
<evidence type="ECO:0000259" key="16">
    <source>
        <dbReference type="Pfam" id="PF17810"/>
    </source>
</evidence>
<comment type="catalytic activity">
    <reaction evidence="12">
        <text>L-arginine + H(+) = agmatine + CO2</text>
        <dbReference type="Rhea" id="RHEA:17641"/>
        <dbReference type="ChEBI" id="CHEBI:15378"/>
        <dbReference type="ChEBI" id="CHEBI:16526"/>
        <dbReference type="ChEBI" id="CHEBI:32682"/>
        <dbReference type="ChEBI" id="CHEBI:58145"/>
        <dbReference type="EC" id="4.1.1.19"/>
    </reaction>
</comment>
<dbReference type="PANTHER" id="PTHR43295:SF9">
    <property type="entry name" value="BIOSYNTHETIC ARGININE DECARBOXYLASE"/>
    <property type="match status" value="1"/>
</dbReference>
<organism evidence="18 19">
    <name type="scientific">Marinithermus hydrothermalis (strain DSM 14884 / JCM 11576 / T1)</name>
    <dbReference type="NCBI Taxonomy" id="869210"/>
    <lineage>
        <taxon>Bacteria</taxon>
        <taxon>Thermotogati</taxon>
        <taxon>Deinococcota</taxon>
        <taxon>Deinococci</taxon>
        <taxon>Thermales</taxon>
        <taxon>Thermaceae</taxon>
        <taxon>Marinithermus</taxon>
    </lineage>
</organism>
<dbReference type="GO" id="GO:0008295">
    <property type="term" value="P:spermidine biosynthetic process"/>
    <property type="evidence" value="ECO:0007669"/>
    <property type="project" value="UniProtKB-UniRule"/>
</dbReference>
<keyword evidence="10 12" id="KW-0620">Polyamine biosynthesis</keyword>
<evidence type="ECO:0000256" key="8">
    <source>
        <dbReference type="ARBA" id="ARBA00022898"/>
    </source>
</evidence>
<dbReference type="GO" id="GO:0008792">
    <property type="term" value="F:arginine decarboxylase activity"/>
    <property type="evidence" value="ECO:0007669"/>
    <property type="project" value="UniProtKB-UniRule"/>
</dbReference>
<keyword evidence="5 12" id="KW-0479">Metal-binding</keyword>
<comment type="pathway">
    <text evidence="12">Amine and polyamine biosynthesis; agmatine biosynthesis; agmatine from L-arginine: step 1/1.</text>
</comment>
<sequence length="630" mass="71081">MRQLEQYTIKDAEETYLVPYWGHGFFRVGRQGEMEVTPLGPDGPGVSLLEVVRRLEDEGRPFPMILRFPQILEARVRELNEAFRAAIAKYGYQGAYQGVYPVKVNQRRVVVETIARAGRPYAFGLEAGSKAELALILAQELAEDALVTCNGFKDEDFVRLALMGKKLGKRVVITLEKFAELARVLRVAHELGVRPLLGLRFKLRAKGSGQWASSGGEGAKFGLSAPEVLRAVEVLREVGMLDSLVMLHAHIGSQITDIRRIKAAVREAAQTYVQLRRLGAPIRYLNLGGGLAVDYDGSKSAFYASANYTTWEYAEDLVYVTKEVADQHREVHPILVTESGRALTAYHSVLVLQVIDVIRPPGEAAVEVPEDAHQLVKDLEEEYKSLTIKNYRDIYHDALNDKETIQTLYDLGLVSLRDRALAEALFYQIARKIHRLIRTLDYVPDEFEALPKLLADKLVCNFSLFQSLPDTWAIKQLFPIVPLARLLERPTREATIVDISCDSDGKIDRFIDLKDVRHTLPIHDLRPGEPYYLGVFLTGAYQDVLGSTHNLFGRVLEAHVRVEEHGFVVERVVGGEKARRVIEKMGYETEDLTRAMAAVLEEADGLSPEEKREFLERYRNELVGYTYLED</sequence>
<reference evidence="18 19" key="1">
    <citation type="journal article" date="2012" name="Stand. Genomic Sci.">
        <title>Complete genome sequence of the aerobic, heterotroph Marinithermus hydrothermalis type strain (T1(T)) from a deep-sea hydrothermal vent chimney.</title>
        <authorList>
            <person name="Copeland A."/>
            <person name="Gu W."/>
            <person name="Yasawong M."/>
            <person name="Lapidus A."/>
            <person name="Lucas S."/>
            <person name="Deshpande S."/>
            <person name="Pagani I."/>
            <person name="Tapia R."/>
            <person name="Cheng J.F."/>
            <person name="Goodwin L.A."/>
            <person name="Pitluck S."/>
            <person name="Liolios K."/>
            <person name="Ivanova N."/>
            <person name="Mavromatis K."/>
            <person name="Mikhailova N."/>
            <person name="Pati A."/>
            <person name="Chen A."/>
            <person name="Palaniappan K."/>
            <person name="Land M."/>
            <person name="Pan C."/>
            <person name="Brambilla E.M."/>
            <person name="Rohde M."/>
            <person name="Tindall B.J."/>
            <person name="Sikorski J."/>
            <person name="Goker M."/>
            <person name="Detter J.C."/>
            <person name="Bristow J."/>
            <person name="Eisen J.A."/>
            <person name="Markowitz V."/>
            <person name="Hugenholtz P."/>
            <person name="Kyrpides N.C."/>
            <person name="Klenk H.P."/>
            <person name="Woyke T."/>
        </authorList>
    </citation>
    <scope>NUCLEOTIDE SEQUENCE [LARGE SCALE GENOMIC DNA]</scope>
    <source>
        <strain evidence="19">DSM 14884 / JCM 11576 / T1</strain>
    </source>
</reference>
<dbReference type="Proteomes" id="UP000007030">
    <property type="component" value="Chromosome"/>
</dbReference>
<dbReference type="HAMAP" id="MF_01417">
    <property type="entry name" value="SpeA"/>
    <property type="match status" value="1"/>
</dbReference>
<keyword evidence="6 12" id="KW-0210">Decarboxylase</keyword>
<comment type="caution">
    <text evidence="12">Lacks conserved residue(s) required for the propagation of feature annotation.</text>
</comment>
<gene>
    <name evidence="12" type="primary">speA</name>
    <name evidence="18" type="ordered locus">Marky_0622</name>
</gene>
<evidence type="ECO:0000256" key="4">
    <source>
        <dbReference type="ARBA" id="ARBA00008357"/>
    </source>
</evidence>
<proteinExistence type="inferred from homology"/>
<accession>F2NQ61</accession>
<evidence type="ECO:0000256" key="1">
    <source>
        <dbReference type="ARBA" id="ARBA00001933"/>
    </source>
</evidence>
<dbReference type="AlphaFoldDB" id="F2NQ61"/>
<comment type="cofactor">
    <cofactor evidence="1 12 13">
        <name>pyridoxal 5'-phosphate</name>
        <dbReference type="ChEBI" id="CHEBI:597326"/>
    </cofactor>
</comment>
<dbReference type="PANTHER" id="PTHR43295">
    <property type="entry name" value="ARGININE DECARBOXYLASE"/>
    <property type="match status" value="1"/>
</dbReference>
<dbReference type="InterPro" id="IPR022653">
    <property type="entry name" value="De-COase2_pyr-phos_BS"/>
</dbReference>
<comment type="function">
    <text evidence="3 12">Catalyzes the biosynthesis of agmatine from arginine.</text>
</comment>
<feature type="modified residue" description="N6-(pyridoxal phosphate)lysine" evidence="12 13">
    <location>
        <position position="103"/>
    </location>
</feature>
<dbReference type="Pfam" id="PF17944">
    <property type="entry name" value="Arg_decarbox_C"/>
    <property type="match status" value="1"/>
</dbReference>
<feature type="active site" description="Proton donor" evidence="14">
    <location>
        <position position="501"/>
    </location>
</feature>
<dbReference type="InterPro" id="IPR002985">
    <property type="entry name" value="Arg_decrbxlase"/>
</dbReference>
<dbReference type="RefSeq" id="WP_013703424.1">
    <property type="nucleotide sequence ID" value="NC_015387.1"/>
</dbReference>
<dbReference type="Gene3D" id="1.20.58.930">
    <property type="match status" value="1"/>
</dbReference>
<dbReference type="GO" id="GO:0006527">
    <property type="term" value="P:L-arginine catabolic process"/>
    <property type="evidence" value="ECO:0007669"/>
    <property type="project" value="InterPro"/>
</dbReference>
<dbReference type="UniPathway" id="UPA00186">
    <property type="reaction ID" value="UER00284"/>
</dbReference>
<evidence type="ECO:0000313" key="18">
    <source>
        <dbReference type="EMBL" id="AEB11372.1"/>
    </source>
</evidence>
<dbReference type="InterPro" id="IPR029066">
    <property type="entry name" value="PLP-binding_barrel"/>
</dbReference>
<dbReference type="eggNOG" id="COG1166">
    <property type="taxonomic scope" value="Bacteria"/>
</dbReference>
<dbReference type="InterPro" id="IPR040634">
    <property type="entry name" value="Arg_decarb_HB"/>
</dbReference>
<dbReference type="Gene3D" id="2.40.37.10">
    <property type="entry name" value="Lyase, Ornithine Decarboxylase, Chain A, domain 1"/>
    <property type="match status" value="1"/>
</dbReference>
<evidence type="ECO:0000256" key="11">
    <source>
        <dbReference type="ARBA" id="ARBA00023239"/>
    </source>
</evidence>
<dbReference type="PRINTS" id="PR01180">
    <property type="entry name" value="ARGDCRBXLASE"/>
</dbReference>
<dbReference type="KEGG" id="mhd:Marky_0622"/>
<evidence type="ECO:0000256" key="3">
    <source>
        <dbReference type="ARBA" id="ARBA00002257"/>
    </source>
</evidence>
<dbReference type="InterPro" id="IPR009006">
    <property type="entry name" value="Ala_racemase/Decarboxylase_C"/>
</dbReference>
<feature type="domain" description="Arginine decarboxylase helical bundle" evidence="16">
    <location>
        <begin position="370"/>
        <end position="450"/>
    </location>
</feature>
<evidence type="ECO:0000256" key="10">
    <source>
        <dbReference type="ARBA" id="ARBA00023115"/>
    </source>
</evidence>
<evidence type="ECO:0000256" key="5">
    <source>
        <dbReference type="ARBA" id="ARBA00022723"/>
    </source>
</evidence>
<evidence type="ECO:0000259" key="17">
    <source>
        <dbReference type="Pfam" id="PF17944"/>
    </source>
</evidence>
<dbReference type="OrthoDB" id="9802658at2"/>
<dbReference type="NCBIfam" id="NF003763">
    <property type="entry name" value="PRK05354.1"/>
    <property type="match status" value="1"/>
</dbReference>
<dbReference type="InterPro" id="IPR041128">
    <property type="entry name" value="Arg_decarbox_C"/>
</dbReference>
<dbReference type="CDD" id="cd06830">
    <property type="entry name" value="PLPDE_III_ADC"/>
    <property type="match status" value="1"/>
</dbReference>
<evidence type="ECO:0000256" key="7">
    <source>
        <dbReference type="ARBA" id="ARBA00022842"/>
    </source>
</evidence>
<keyword evidence="8 12" id="KW-0663">Pyridoxal phosphate</keyword>
<dbReference type="PRINTS" id="PR01179">
    <property type="entry name" value="ODADCRBXLASE"/>
</dbReference>
<evidence type="ECO:0000256" key="14">
    <source>
        <dbReference type="PIRSR" id="PIRSR600183-50"/>
    </source>
</evidence>
<evidence type="ECO:0000256" key="9">
    <source>
        <dbReference type="ARBA" id="ARBA00023066"/>
    </source>
</evidence>
<dbReference type="InterPro" id="IPR022644">
    <property type="entry name" value="De-COase2_N"/>
</dbReference>
<dbReference type="GO" id="GO:0046872">
    <property type="term" value="F:metal ion binding"/>
    <property type="evidence" value="ECO:0007669"/>
    <property type="project" value="UniProtKB-KW"/>
</dbReference>
<name>F2NQ61_MARHT</name>
<evidence type="ECO:0000313" key="19">
    <source>
        <dbReference type="Proteomes" id="UP000007030"/>
    </source>
</evidence>
<keyword evidence="19" id="KW-1185">Reference proteome</keyword>
<evidence type="ECO:0000259" key="15">
    <source>
        <dbReference type="Pfam" id="PF02784"/>
    </source>
</evidence>
<feature type="domain" description="Orn/DAP/Arg decarboxylase 2 N-terminal" evidence="15">
    <location>
        <begin position="78"/>
        <end position="345"/>
    </location>
</feature>
<dbReference type="SUPFAM" id="SSF51419">
    <property type="entry name" value="PLP-binding barrel"/>
    <property type="match status" value="1"/>
</dbReference>
<dbReference type="InterPro" id="IPR000183">
    <property type="entry name" value="Orn/DAP/Arg_de-COase"/>
</dbReference>
<dbReference type="Pfam" id="PF02784">
    <property type="entry name" value="Orn_Arg_deC_N"/>
    <property type="match status" value="1"/>
</dbReference>
<feature type="domain" description="Arginine decarboxylase C-terminal helical" evidence="17">
    <location>
        <begin position="580"/>
        <end position="628"/>
    </location>
</feature>